<organism evidence="1 2">
    <name type="scientific">Mycobacterium tuberculosis</name>
    <dbReference type="NCBI Taxonomy" id="1773"/>
    <lineage>
        <taxon>Bacteria</taxon>
        <taxon>Bacillati</taxon>
        <taxon>Actinomycetota</taxon>
        <taxon>Actinomycetes</taxon>
        <taxon>Mycobacteriales</taxon>
        <taxon>Mycobacteriaceae</taxon>
        <taxon>Mycobacterium</taxon>
        <taxon>Mycobacterium tuberculosis complex</taxon>
    </lineage>
</organism>
<dbReference type="Proteomes" id="UP000050164">
    <property type="component" value="Unassembled WGS sequence"/>
</dbReference>
<dbReference type="EMBL" id="CNFT01001368">
    <property type="protein sequence ID" value="CKT21790.1"/>
    <property type="molecule type" value="Genomic_DNA"/>
</dbReference>
<evidence type="ECO:0000313" key="1">
    <source>
        <dbReference type="EMBL" id="CKT21790.1"/>
    </source>
</evidence>
<gene>
    <name evidence="1" type="ORF">ERS027659_04110</name>
</gene>
<dbReference type="AlphaFoldDB" id="A0A655AGK3"/>
<name>A0A655AGK3_MYCTX</name>
<proteinExistence type="predicted"/>
<evidence type="ECO:0000313" key="2">
    <source>
        <dbReference type="Proteomes" id="UP000050164"/>
    </source>
</evidence>
<sequence length="125" mass="13178">MTATVSSSAAIRIRTGLCSAWSMALAIRLRRIRSTRRASTSAITCSAGRSTSNSIPASSARWPTLPSALLTVVRKSTASTDNSATPASCREISSRSLSNVSNRSSSLTINSVDRRSVGSRSALWS</sequence>
<protein>
    <submittedName>
        <fullName evidence="1">Uncharacterized protein</fullName>
    </submittedName>
</protein>
<reference evidence="1 2" key="1">
    <citation type="submission" date="2015-03" db="EMBL/GenBank/DDBJ databases">
        <authorList>
            <consortium name="Pathogen Informatics"/>
        </authorList>
    </citation>
    <scope>NUCLEOTIDE SEQUENCE [LARGE SCALE GENOMIC DNA]</scope>
    <source>
        <strain evidence="1 2">Bir 185</strain>
    </source>
</reference>
<accession>A0A655AGK3</accession>